<dbReference type="AlphaFoldDB" id="A0A8S9NUD2"/>
<dbReference type="EMBL" id="QGKX02001521">
    <property type="protein sequence ID" value="KAF3507169.1"/>
    <property type="molecule type" value="Genomic_DNA"/>
</dbReference>
<evidence type="ECO:0000256" key="1">
    <source>
        <dbReference type="SAM" id="Phobius"/>
    </source>
</evidence>
<evidence type="ECO:0000313" key="2">
    <source>
        <dbReference type="EMBL" id="KAF3507169.1"/>
    </source>
</evidence>
<accession>A0A8S9NUD2</accession>
<dbReference type="Proteomes" id="UP000712600">
    <property type="component" value="Unassembled WGS sequence"/>
</dbReference>
<reference evidence="2" key="1">
    <citation type="submission" date="2019-12" db="EMBL/GenBank/DDBJ databases">
        <title>Genome sequencing and annotation of Brassica cretica.</title>
        <authorList>
            <person name="Studholme D.J."/>
            <person name="Sarris P."/>
        </authorList>
    </citation>
    <scope>NUCLEOTIDE SEQUENCE</scope>
    <source>
        <strain evidence="2">PFS-109/04</strain>
        <tissue evidence="2">Leaf</tissue>
    </source>
</reference>
<name>A0A8S9NUD2_BRACR</name>
<keyword evidence="1" id="KW-1133">Transmembrane helix</keyword>
<keyword evidence="1" id="KW-0472">Membrane</keyword>
<feature type="transmembrane region" description="Helical" evidence="1">
    <location>
        <begin position="12"/>
        <end position="31"/>
    </location>
</feature>
<protein>
    <submittedName>
        <fullName evidence="2">Uncharacterized protein</fullName>
    </submittedName>
</protein>
<organism evidence="2 3">
    <name type="scientific">Brassica cretica</name>
    <name type="common">Mustard</name>
    <dbReference type="NCBI Taxonomy" id="69181"/>
    <lineage>
        <taxon>Eukaryota</taxon>
        <taxon>Viridiplantae</taxon>
        <taxon>Streptophyta</taxon>
        <taxon>Embryophyta</taxon>
        <taxon>Tracheophyta</taxon>
        <taxon>Spermatophyta</taxon>
        <taxon>Magnoliopsida</taxon>
        <taxon>eudicotyledons</taxon>
        <taxon>Gunneridae</taxon>
        <taxon>Pentapetalae</taxon>
        <taxon>rosids</taxon>
        <taxon>malvids</taxon>
        <taxon>Brassicales</taxon>
        <taxon>Brassicaceae</taxon>
        <taxon>Brassiceae</taxon>
        <taxon>Brassica</taxon>
    </lineage>
</organism>
<gene>
    <name evidence="2" type="ORF">F2Q69_00008876</name>
</gene>
<comment type="caution">
    <text evidence="2">The sequence shown here is derived from an EMBL/GenBank/DDBJ whole genome shotgun (WGS) entry which is preliminary data.</text>
</comment>
<sequence length="152" mass="17269">MNNTKALNSEHHVYIAWLLGVSAISTPLHLVKGHGEGGVRFIKPKVQLEEHRRELEQLHGYWIGRLGYLSKTVSLKSIERSESDSLKSTVLRGSLSRKNTKKQIMSTGITFSSRRSFNNQTSVLKQHPAFKSASKINESVIPGERFYRDYND</sequence>
<keyword evidence="1" id="KW-0812">Transmembrane</keyword>
<evidence type="ECO:0000313" key="3">
    <source>
        <dbReference type="Proteomes" id="UP000712600"/>
    </source>
</evidence>
<proteinExistence type="predicted"/>